<proteinExistence type="predicted"/>
<comment type="caution">
    <text evidence="1">The sequence shown here is derived from an EMBL/GenBank/DDBJ whole genome shotgun (WGS) entry which is preliminary data.</text>
</comment>
<accession>A0AC61DBZ1</accession>
<reference evidence="1" key="1">
    <citation type="submission" date="2017-10" db="EMBL/GenBank/DDBJ databases">
        <title>Genome sequence of cellulolytic Lachnospiraceae bacterium XHS1971 isolated from hotspring sediment.</title>
        <authorList>
            <person name="Vasudevan G."/>
            <person name="Joshi A.J."/>
            <person name="Hivarkar S."/>
            <person name="Lanjekar V.B."/>
            <person name="Dhakephalkar P.K."/>
            <person name="Dagar S."/>
        </authorList>
    </citation>
    <scope>NUCLEOTIDE SEQUENCE</scope>
    <source>
        <strain evidence="1">XHS1971</strain>
    </source>
</reference>
<keyword evidence="2" id="KW-1185">Reference proteome</keyword>
<gene>
    <name evidence="1" type="ORF">CS063_08530</name>
</gene>
<dbReference type="EMBL" id="PEDL01000007">
    <property type="protein sequence ID" value="PHV70804.1"/>
    <property type="molecule type" value="Genomic_DNA"/>
</dbReference>
<evidence type="ECO:0000313" key="1">
    <source>
        <dbReference type="EMBL" id="PHV70804.1"/>
    </source>
</evidence>
<name>A0AC61DBZ1_9FIRM</name>
<evidence type="ECO:0000313" key="2">
    <source>
        <dbReference type="Proteomes" id="UP000224460"/>
    </source>
</evidence>
<organism evidence="1 2">
    <name type="scientific">Sporanaerobium hydrogeniformans</name>
    <dbReference type="NCBI Taxonomy" id="3072179"/>
    <lineage>
        <taxon>Bacteria</taxon>
        <taxon>Bacillati</taxon>
        <taxon>Bacillota</taxon>
        <taxon>Clostridia</taxon>
        <taxon>Lachnospirales</taxon>
        <taxon>Lachnospiraceae</taxon>
        <taxon>Sporanaerobium</taxon>
    </lineage>
</organism>
<dbReference type="Proteomes" id="UP000224460">
    <property type="component" value="Unassembled WGS sequence"/>
</dbReference>
<protein>
    <submittedName>
        <fullName evidence="1">Uncharacterized protein</fullName>
    </submittedName>
</protein>
<sequence>MRVGILKYQLSQSFNAIRWCLTFAIFAFVAVVSVSKYISLSDAVAINFSAFEITYLILNDTVGITYIYLPTYLFLICGIMFDDNFGSLEVLRSGSRRNWFISKYITFIFYTLLFFLGLFWMNFLIAYQVFPYVNKWSSDFIKVRVMMGQQVRDFTSSPLQVIGTSLGATFLHYLCTGTVSLWVAMKTREEAYGLLFSLIAGLGMHYLLSAITWTAQMNRFGYLLRNSGYFVLTIFFLILCNQVLHKKDFSIERKI</sequence>